<feature type="non-terminal residue" evidence="1">
    <location>
        <position position="1"/>
    </location>
</feature>
<gene>
    <name evidence="1" type="ORF">IW261DRAFT_1344343</name>
</gene>
<reference evidence="1" key="1">
    <citation type="submission" date="2023-06" db="EMBL/GenBank/DDBJ databases">
        <authorList>
            <consortium name="Lawrence Berkeley National Laboratory"/>
            <person name="Ahrendt S."/>
            <person name="Sahu N."/>
            <person name="Indic B."/>
            <person name="Wong-Bajracharya J."/>
            <person name="Merenyi Z."/>
            <person name="Ke H.-M."/>
            <person name="Monk M."/>
            <person name="Kocsube S."/>
            <person name="Drula E."/>
            <person name="Lipzen A."/>
            <person name="Balint B."/>
            <person name="Henrissat B."/>
            <person name="Andreopoulos B."/>
            <person name="Martin F.M."/>
            <person name="Harder C.B."/>
            <person name="Rigling D."/>
            <person name="Ford K.L."/>
            <person name="Foster G.D."/>
            <person name="Pangilinan J."/>
            <person name="Papanicolaou A."/>
            <person name="Barry K."/>
            <person name="LaButti K."/>
            <person name="Viragh M."/>
            <person name="Koriabine M."/>
            <person name="Yan M."/>
            <person name="Riley R."/>
            <person name="Champramary S."/>
            <person name="Plett K.L."/>
            <person name="Tsai I.J."/>
            <person name="Slot J."/>
            <person name="Sipos G."/>
            <person name="Plett J."/>
            <person name="Nagy L.G."/>
            <person name="Grigoriev I.V."/>
        </authorList>
    </citation>
    <scope>NUCLEOTIDE SEQUENCE</scope>
    <source>
        <strain evidence="1">ICMP 16352</strain>
    </source>
</reference>
<protein>
    <submittedName>
        <fullName evidence="1">Uncharacterized protein</fullName>
    </submittedName>
</protein>
<accession>A0AA39NTF8</accession>
<organism evidence="1 2">
    <name type="scientific">Armillaria novae-zelandiae</name>
    <dbReference type="NCBI Taxonomy" id="153914"/>
    <lineage>
        <taxon>Eukaryota</taxon>
        <taxon>Fungi</taxon>
        <taxon>Dikarya</taxon>
        <taxon>Basidiomycota</taxon>
        <taxon>Agaricomycotina</taxon>
        <taxon>Agaricomycetes</taxon>
        <taxon>Agaricomycetidae</taxon>
        <taxon>Agaricales</taxon>
        <taxon>Marasmiineae</taxon>
        <taxon>Physalacriaceae</taxon>
        <taxon>Armillaria</taxon>
    </lineage>
</organism>
<name>A0AA39NTF8_9AGAR</name>
<dbReference type="Proteomes" id="UP001175227">
    <property type="component" value="Unassembled WGS sequence"/>
</dbReference>
<dbReference type="EMBL" id="JAUEPR010000049">
    <property type="protein sequence ID" value="KAK0471547.1"/>
    <property type="molecule type" value="Genomic_DNA"/>
</dbReference>
<proteinExistence type="predicted"/>
<comment type="caution">
    <text evidence="1">The sequence shown here is derived from an EMBL/GenBank/DDBJ whole genome shotgun (WGS) entry which is preliminary data.</text>
</comment>
<evidence type="ECO:0000313" key="1">
    <source>
        <dbReference type="EMBL" id="KAK0471547.1"/>
    </source>
</evidence>
<keyword evidence="2" id="KW-1185">Reference proteome</keyword>
<evidence type="ECO:0000313" key="2">
    <source>
        <dbReference type="Proteomes" id="UP001175227"/>
    </source>
</evidence>
<dbReference type="AlphaFoldDB" id="A0AA39NTF8"/>
<sequence>ITAPANGTVIMPGESFAFSYDPMADYGVSTYNYTVFLFTKLPSSLYSSTEWSSGHYFGRFDYPNYPGKFEALSIEYGLMIELQRYQYATHEALANLTMPDFSKAPSPGWGGGGNAT</sequence>